<evidence type="ECO:0000256" key="1">
    <source>
        <dbReference type="SAM" id="MobiDB-lite"/>
    </source>
</evidence>
<sequence length="63" mass="7019">MSKVQKTTVKDKKITDDNLENLSGGTIRTPKAELKGYVFEGNPNSSPSKNTKKKRQTTVNRPL</sequence>
<feature type="region of interest" description="Disordered" evidence="1">
    <location>
        <begin position="37"/>
        <end position="63"/>
    </location>
</feature>
<reference evidence="2 3" key="1">
    <citation type="submission" date="2017-02" db="EMBL/GenBank/DDBJ databases">
        <title>Legionella quilivanii strain from human: case report and whole genome sequencing analysis.</title>
        <authorList>
            <person name="Lalancette C."/>
            <person name="Leduc J.-M."/>
            <person name="Levesque S."/>
            <person name="Fournier E."/>
            <person name="Saoud J."/>
            <person name="Faucher S.P."/>
            <person name="Bernard K."/>
            <person name="Martineau C."/>
            <person name="Longtin J."/>
        </authorList>
    </citation>
    <scope>NUCLEOTIDE SEQUENCE [LARGE SCALE GENOMIC DNA]</scope>
    <source>
        <strain evidence="2 3">ID143958</strain>
    </source>
</reference>
<protein>
    <submittedName>
        <fullName evidence="2">Uncharacterized protein</fullName>
    </submittedName>
</protein>
<organism evidence="2 3">
    <name type="scientific">Legionella quinlivanii</name>
    <dbReference type="NCBI Taxonomy" id="45073"/>
    <lineage>
        <taxon>Bacteria</taxon>
        <taxon>Pseudomonadati</taxon>
        <taxon>Pseudomonadota</taxon>
        <taxon>Gammaproteobacteria</taxon>
        <taxon>Legionellales</taxon>
        <taxon>Legionellaceae</taxon>
        <taxon>Legionella</taxon>
    </lineage>
</organism>
<name>A0A364LLI5_9GAMM</name>
<dbReference type="RefSeq" id="WP_112218898.1">
    <property type="nucleotide sequence ID" value="NZ_MVJN01000003.1"/>
</dbReference>
<evidence type="ECO:0000313" key="3">
    <source>
        <dbReference type="Proteomes" id="UP000249458"/>
    </source>
</evidence>
<accession>A0A364LLI5</accession>
<dbReference type="AlphaFoldDB" id="A0A364LLI5"/>
<evidence type="ECO:0000313" key="2">
    <source>
        <dbReference type="EMBL" id="RAP37546.1"/>
    </source>
</evidence>
<dbReference type="Proteomes" id="UP000249458">
    <property type="component" value="Unassembled WGS sequence"/>
</dbReference>
<gene>
    <name evidence="2" type="ORF">B1207_05070</name>
</gene>
<dbReference type="EMBL" id="MVJN01000003">
    <property type="protein sequence ID" value="RAP37546.1"/>
    <property type="molecule type" value="Genomic_DNA"/>
</dbReference>
<comment type="caution">
    <text evidence="2">The sequence shown here is derived from an EMBL/GenBank/DDBJ whole genome shotgun (WGS) entry which is preliminary data.</text>
</comment>
<proteinExistence type="predicted"/>